<comment type="caution">
    <text evidence="10">The sequence shown here is derived from an EMBL/GenBank/DDBJ whole genome shotgun (WGS) entry which is preliminary data.</text>
</comment>
<dbReference type="InterPro" id="IPR051050">
    <property type="entry name" value="Lipid_II_flippase_MurJ/MviN"/>
</dbReference>
<dbReference type="PANTHER" id="PTHR47019:SF1">
    <property type="entry name" value="LIPID II FLIPPASE MURJ"/>
    <property type="match status" value="1"/>
</dbReference>
<evidence type="ECO:0000256" key="7">
    <source>
        <dbReference type="ARBA" id="ARBA00023136"/>
    </source>
</evidence>
<dbReference type="Pfam" id="PF03023">
    <property type="entry name" value="MurJ"/>
    <property type="match status" value="1"/>
</dbReference>
<dbReference type="PRINTS" id="PR01806">
    <property type="entry name" value="VIRFACTRMVIN"/>
</dbReference>
<feature type="transmembrane region" description="Helical" evidence="9">
    <location>
        <begin position="479"/>
        <end position="506"/>
    </location>
</feature>
<keyword evidence="11" id="KW-1185">Reference proteome</keyword>
<feature type="transmembrane region" description="Helical" evidence="9">
    <location>
        <begin position="306"/>
        <end position="327"/>
    </location>
</feature>
<feature type="transmembrane region" description="Helical" evidence="9">
    <location>
        <begin position="417"/>
        <end position="439"/>
    </location>
</feature>
<feature type="transmembrane region" description="Helical" evidence="9">
    <location>
        <begin position="220"/>
        <end position="245"/>
    </location>
</feature>
<keyword evidence="5" id="KW-0573">Peptidoglycan synthesis</keyword>
<keyword evidence="2" id="KW-1003">Cell membrane</keyword>
<dbReference type="Proteomes" id="UP001596039">
    <property type="component" value="Unassembled WGS sequence"/>
</dbReference>
<evidence type="ECO:0000256" key="4">
    <source>
        <dbReference type="ARBA" id="ARBA00022960"/>
    </source>
</evidence>
<feature type="region of interest" description="Disordered" evidence="8">
    <location>
        <begin position="1"/>
        <end position="22"/>
    </location>
</feature>
<evidence type="ECO:0000313" key="10">
    <source>
        <dbReference type="EMBL" id="MFC5502247.1"/>
    </source>
</evidence>
<keyword evidence="4" id="KW-0133">Cell shape</keyword>
<evidence type="ECO:0000313" key="11">
    <source>
        <dbReference type="Proteomes" id="UP001596039"/>
    </source>
</evidence>
<gene>
    <name evidence="10" type="primary">murJ</name>
    <name evidence="10" type="ORF">ACFPJ4_08350</name>
</gene>
<evidence type="ECO:0000256" key="8">
    <source>
        <dbReference type="SAM" id="MobiDB-lite"/>
    </source>
</evidence>
<dbReference type="NCBIfam" id="TIGR01695">
    <property type="entry name" value="murJ_mviN"/>
    <property type="match status" value="1"/>
</dbReference>
<feature type="transmembrane region" description="Helical" evidence="9">
    <location>
        <begin position="445"/>
        <end position="467"/>
    </location>
</feature>
<dbReference type="EMBL" id="JBHSMG010000002">
    <property type="protein sequence ID" value="MFC5502247.1"/>
    <property type="molecule type" value="Genomic_DNA"/>
</dbReference>
<reference evidence="11" key="1">
    <citation type="journal article" date="2019" name="Int. J. Syst. Evol. Microbiol.">
        <title>The Global Catalogue of Microorganisms (GCM) 10K type strain sequencing project: providing services to taxonomists for standard genome sequencing and annotation.</title>
        <authorList>
            <consortium name="The Broad Institute Genomics Platform"/>
            <consortium name="The Broad Institute Genome Sequencing Center for Infectious Disease"/>
            <person name="Wu L."/>
            <person name="Ma J."/>
        </authorList>
    </citation>
    <scope>NUCLEOTIDE SEQUENCE [LARGE SCALE GENOMIC DNA]</scope>
    <source>
        <strain evidence="11">CGMCC 4.6997</strain>
    </source>
</reference>
<feature type="compositionally biased region" description="Pro residues" evidence="8">
    <location>
        <begin position="1"/>
        <end position="10"/>
    </location>
</feature>
<dbReference type="InterPro" id="IPR004268">
    <property type="entry name" value="MurJ"/>
</dbReference>
<evidence type="ECO:0000256" key="6">
    <source>
        <dbReference type="ARBA" id="ARBA00022989"/>
    </source>
</evidence>
<feature type="transmembrane region" description="Helical" evidence="9">
    <location>
        <begin position="31"/>
        <end position="55"/>
    </location>
</feature>
<keyword evidence="3 9" id="KW-0812">Transmembrane</keyword>
<proteinExistence type="predicted"/>
<name>A0ABW0NSL3_9MICO</name>
<keyword evidence="7 9" id="KW-0472">Membrane</keyword>
<keyword evidence="6 9" id="KW-1133">Transmembrane helix</keyword>
<feature type="transmembrane region" description="Helical" evidence="9">
    <location>
        <begin position="109"/>
        <end position="135"/>
    </location>
</feature>
<evidence type="ECO:0000256" key="3">
    <source>
        <dbReference type="ARBA" id="ARBA00022692"/>
    </source>
</evidence>
<evidence type="ECO:0000256" key="2">
    <source>
        <dbReference type="ARBA" id="ARBA00022475"/>
    </source>
</evidence>
<accession>A0ABW0NSL3</accession>
<sequence length="567" mass="58511">MTDPLGPPAARPVAKGRASGALRGGLGRASAALASGTLVSRALGFISAAVLAWTIGQTGQGANAFAIANQLPNNIYAIIAGGLLSAVLVPQIVRAAHDDDGGQRFVNRLVTLGVVAFLVIALLATLCAPLLVQLYTFSSGGALSPQGIALAVAFAYWCLPQVFFYALYSLLGEVLNARGVFGPFTWAPVLNNVVAIAGLVVFTVLFGVNSATDDPASWDAARISLLAGSATLGVAAQALILLVFWRRTGLGFHPDFHWRGVGLGATGRAAGWTFGMILITQMAGVVQGNVALNAGAADASVAVLRTAWLVFMLPHSIIAVSIATPYFTRMSGHARDGDLGAVRSDLSSSLRTILLLVTGSAVALVAAALPFAAFFARNGREVLPIGVVLLAFLVGLVPFSALFLVQRTFYALGDTRTPFFVQLVQSGLFVAGALLTLLLPPDAVAAGIAIVTTIAGTVQALLAAYLLRRRLGALDGRRVLRRIAVYLLAAVPALAAGLAVLFALGGLAPIGLGASGFALAGRPQEFLSVVIVGGVTAVVYLGVLGLTRIPELGELVTPALRMLRRRS</sequence>
<feature type="transmembrane region" description="Helical" evidence="9">
    <location>
        <begin position="265"/>
        <end position="286"/>
    </location>
</feature>
<feature type="transmembrane region" description="Helical" evidence="9">
    <location>
        <begin position="382"/>
        <end position="405"/>
    </location>
</feature>
<feature type="transmembrane region" description="Helical" evidence="9">
    <location>
        <begin position="526"/>
        <end position="546"/>
    </location>
</feature>
<feature type="transmembrane region" description="Helical" evidence="9">
    <location>
        <begin position="147"/>
        <end position="168"/>
    </location>
</feature>
<dbReference type="RefSeq" id="WP_386739947.1">
    <property type="nucleotide sequence ID" value="NZ_JBHSMG010000002.1"/>
</dbReference>
<feature type="transmembrane region" description="Helical" evidence="9">
    <location>
        <begin position="75"/>
        <end position="97"/>
    </location>
</feature>
<protein>
    <submittedName>
        <fullName evidence="10">Murein biosynthesis integral membrane protein MurJ</fullName>
    </submittedName>
</protein>
<comment type="subcellular location">
    <subcellularLocation>
        <location evidence="1">Cell membrane</location>
        <topology evidence="1">Multi-pass membrane protein</topology>
    </subcellularLocation>
</comment>
<dbReference type="PANTHER" id="PTHR47019">
    <property type="entry name" value="LIPID II FLIPPASE MURJ"/>
    <property type="match status" value="1"/>
</dbReference>
<feature type="transmembrane region" description="Helical" evidence="9">
    <location>
        <begin position="189"/>
        <end position="208"/>
    </location>
</feature>
<evidence type="ECO:0000256" key="9">
    <source>
        <dbReference type="SAM" id="Phobius"/>
    </source>
</evidence>
<feature type="transmembrane region" description="Helical" evidence="9">
    <location>
        <begin position="353"/>
        <end position="376"/>
    </location>
</feature>
<organism evidence="10 11">
    <name type="scientific">Lysinimonas soli</name>
    <dbReference type="NCBI Taxonomy" id="1074233"/>
    <lineage>
        <taxon>Bacteria</taxon>
        <taxon>Bacillati</taxon>
        <taxon>Actinomycetota</taxon>
        <taxon>Actinomycetes</taxon>
        <taxon>Micrococcales</taxon>
        <taxon>Microbacteriaceae</taxon>
        <taxon>Lysinimonas</taxon>
    </lineage>
</organism>
<evidence type="ECO:0000256" key="5">
    <source>
        <dbReference type="ARBA" id="ARBA00022984"/>
    </source>
</evidence>
<evidence type="ECO:0000256" key="1">
    <source>
        <dbReference type="ARBA" id="ARBA00004651"/>
    </source>
</evidence>